<evidence type="ECO:0000313" key="16">
    <source>
        <dbReference type="EMBL" id="ASE41048.2"/>
    </source>
</evidence>
<keyword evidence="5" id="KW-0410">Iron transport</keyword>
<dbReference type="Gene3D" id="3.55.50.30">
    <property type="match status" value="1"/>
</dbReference>
<evidence type="ECO:0000256" key="11">
    <source>
        <dbReference type="ARBA" id="ARBA00023237"/>
    </source>
</evidence>
<evidence type="ECO:0000256" key="4">
    <source>
        <dbReference type="ARBA" id="ARBA00022452"/>
    </source>
</evidence>
<comment type="similarity">
    <text evidence="2 12 13">Belongs to the TonB-dependent receptor family.</text>
</comment>
<proteinExistence type="inferred from homology"/>
<dbReference type="PANTHER" id="PTHR30069:SF41">
    <property type="entry name" value="HEME_HEMOPEXIN UTILIZATION PROTEIN C"/>
    <property type="match status" value="1"/>
</dbReference>
<keyword evidence="7 14" id="KW-0732">Signal</keyword>
<dbReference type="AlphaFoldDB" id="A0A1Z3UCQ9"/>
<keyword evidence="6 12" id="KW-0812">Transmembrane</keyword>
<keyword evidence="16" id="KW-0675">Receptor</keyword>
<dbReference type="KEGG" id="bvc:CEP68_01795"/>
<evidence type="ECO:0000313" key="17">
    <source>
        <dbReference type="Proteomes" id="UP000197050"/>
    </source>
</evidence>
<keyword evidence="5" id="KW-0406">Ion transport</keyword>
<evidence type="ECO:0000256" key="9">
    <source>
        <dbReference type="ARBA" id="ARBA00023077"/>
    </source>
</evidence>
<protein>
    <submittedName>
        <fullName evidence="16">TonB-dependent heme/hemoglobin receptor family protein</fullName>
    </submittedName>
</protein>
<evidence type="ECO:0000256" key="5">
    <source>
        <dbReference type="ARBA" id="ARBA00022496"/>
    </source>
</evidence>
<comment type="subcellular location">
    <subcellularLocation>
        <location evidence="1 12">Cell outer membrane</location>
        <topology evidence="1 12">Multi-pass membrane protein</topology>
    </subcellularLocation>
</comment>
<dbReference type="Pfam" id="PF13505">
    <property type="entry name" value="OMP_b-brl"/>
    <property type="match status" value="1"/>
</dbReference>
<keyword evidence="9 13" id="KW-0798">TonB box</keyword>
<dbReference type="RefSeq" id="WP_105625162.1">
    <property type="nucleotide sequence ID" value="NZ_CP022048.2"/>
</dbReference>
<evidence type="ECO:0000256" key="6">
    <source>
        <dbReference type="ARBA" id="ARBA00022692"/>
    </source>
</evidence>
<dbReference type="Pfam" id="PF07715">
    <property type="entry name" value="Plug"/>
    <property type="match status" value="1"/>
</dbReference>
<name>A0A1Z3UCQ9_BREVE</name>
<evidence type="ECO:0000256" key="8">
    <source>
        <dbReference type="ARBA" id="ARBA00023004"/>
    </source>
</evidence>
<dbReference type="InterPro" id="IPR036942">
    <property type="entry name" value="Beta-barrel_TonB_sf"/>
</dbReference>
<dbReference type="SUPFAM" id="SSF56925">
    <property type="entry name" value="OMPA-like"/>
    <property type="match status" value="1"/>
</dbReference>
<dbReference type="InterPro" id="IPR000531">
    <property type="entry name" value="Beta-barrel_TonB"/>
</dbReference>
<dbReference type="PROSITE" id="PS52016">
    <property type="entry name" value="TONB_DEPENDENT_REC_3"/>
    <property type="match status" value="1"/>
</dbReference>
<dbReference type="InterPro" id="IPR037066">
    <property type="entry name" value="Plug_dom_sf"/>
</dbReference>
<dbReference type="GO" id="GO:0044718">
    <property type="term" value="P:siderophore transmembrane transport"/>
    <property type="evidence" value="ECO:0007669"/>
    <property type="project" value="TreeGrafter"/>
</dbReference>
<dbReference type="SMART" id="SM00965">
    <property type="entry name" value="STN"/>
    <property type="match status" value="1"/>
</dbReference>
<dbReference type="InterPro" id="IPR012910">
    <property type="entry name" value="Plug_dom"/>
</dbReference>
<feature type="domain" description="Secretin/TonB short N-terminal" evidence="15">
    <location>
        <begin position="63"/>
        <end position="113"/>
    </location>
</feature>
<accession>A0A1Z3UCQ9</accession>
<dbReference type="Gene3D" id="2.170.130.10">
    <property type="entry name" value="TonB-dependent receptor, plug domain"/>
    <property type="match status" value="1"/>
</dbReference>
<dbReference type="GeneID" id="34015049"/>
<dbReference type="SUPFAM" id="SSF56935">
    <property type="entry name" value="Porins"/>
    <property type="match status" value="1"/>
</dbReference>
<evidence type="ECO:0000256" key="12">
    <source>
        <dbReference type="PROSITE-ProRule" id="PRU01360"/>
    </source>
</evidence>
<keyword evidence="8" id="KW-0408">Iron</keyword>
<evidence type="ECO:0000259" key="15">
    <source>
        <dbReference type="SMART" id="SM00965"/>
    </source>
</evidence>
<gene>
    <name evidence="16" type="ORF">CEP68_01795</name>
</gene>
<evidence type="ECO:0000256" key="1">
    <source>
        <dbReference type="ARBA" id="ARBA00004571"/>
    </source>
</evidence>
<dbReference type="Gene3D" id="2.40.160.20">
    <property type="match status" value="1"/>
</dbReference>
<feature type="chain" id="PRO_5015141106" evidence="14">
    <location>
        <begin position="34"/>
        <end position="1199"/>
    </location>
</feature>
<organism evidence="16 17">
    <name type="scientific">Brevundimonas vesicularis</name>
    <name type="common">Pseudomonas vesicularis</name>
    <dbReference type="NCBI Taxonomy" id="41276"/>
    <lineage>
        <taxon>Bacteria</taxon>
        <taxon>Pseudomonadati</taxon>
        <taxon>Pseudomonadota</taxon>
        <taxon>Alphaproteobacteria</taxon>
        <taxon>Caulobacterales</taxon>
        <taxon>Caulobacteraceae</taxon>
        <taxon>Brevundimonas</taxon>
    </lineage>
</organism>
<dbReference type="Gene3D" id="2.40.170.20">
    <property type="entry name" value="TonB-dependent receptor, beta-barrel domain"/>
    <property type="match status" value="1"/>
</dbReference>
<evidence type="ECO:0000256" key="2">
    <source>
        <dbReference type="ARBA" id="ARBA00009810"/>
    </source>
</evidence>
<dbReference type="InterPro" id="IPR027385">
    <property type="entry name" value="Beta-barrel_OMP"/>
</dbReference>
<sequence>MKANRNVRRSAALVFLMASSGMATVIAAGQAQAQTQTQSMATYAIPAQPLGGALAAFSRTTGISVVYGDLIPDVRSAGVSGRMTAAEALSRLLAGGGLSFRFISADTVRLERAASATPDALQSGAIQLGAVRVEGASGAQGAISGDGLSDDAVSTTAAAVEHIGADRIDRYRGSSPADIFRGTPGVMSGEARNGAGAIDLNIRGLQGFGRVTTTIDGAENAGTIYQGYQGVSNRTFVDPDLIASVDIAKGANAASFGNAGSVAIRTVDAADIVKDGETWALRMRGGLRTNTSDPMAGAVSGYRYISGRGVAEPSPTGMDRPDALEPTDGWGSLVGAFRGDALDVLAGYTWRQQGNYHAGAHGPTADPVNIGDTRAPWGGAQSNTMINAGLLNFRSGEEVLNTQLETQSWLAKATARFGDGQSLQMGYTGFRSEAGDRIASRLTSRTGQATQQAQTAGTALDTYTARYRWTPSDSDRIDLKANLYWSHLELRNPVRGGRLLTAADLGLDPNFRIGSDSDLWGAEISNQTRLFPPQGDLRLNYGLSYRAEDTRGSRHADILEGWNTPRNGARQEIAGFLKSDFSPRDWLTVEGGLRYTHFWSEDRVDPYERAQVQGNRVRLGFKKDEGGVSPSLGLIMTPLDGLQAYVRYSSTLRAPALTETVSAFNSFVANTGIRPERSRNWDLGASYSRDSLLARGDRGQVKFGYFNWAVDDYIARNVRPDTLSLNIENIDSARFEGLELSGRYQSGGFTADLATNYYLKVEYCRTADTCGAKSLYGDYATNHVPPEYVIDLSVSQALLRNRLTLGGRVQHTGPRAIGHGDVTAQGAGQFIALIDWEPYTLTDLFADYRLTQDLTFSARVENLFDRFYADPLSLVAQPGPGRTFTFSLTRRFGGAQPLGRLSEDWGRGEITRDWTGFHLGALTGGQGVSIKGETTNIDGPVNPAAARESADAHAQSGLFGLEVGYNRQLANRWVVGLELEAARTWLHAGRKLLSVDPGLAAQGWREAATDYTVDWTAGVNARLGYAFGDRFMLFGLGGLALAREVEGRDQYRSTSADQQNPLGRETGVAFVERVDHVRKGFTVGFGGDYALSDRWSLRADYRYTHFGAEEFRFEKATRGTGLNYTVTTAIQVGTEVLPPFLDPGDPLCAEYPAYCETSEYPIYRYENTNYTGTSTIAEGRRASNEMDVHAFRLGLSYRF</sequence>
<dbReference type="Pfam" id="PF00593">
    <property type="entry name" value="TonB_dep_Rec_b-barrel"/>
    <property type="match status" value="1"/>
</dbReference>
<dbReference type="InterPro" id="IPR011250">
    <property type="entry name" value="OMP/PagP_B-barrel"/>
</dbReference>
<dbReference type="Proteomes" id="UP000197050">
    <property type="component" value="Chromosome"/>
</dbReference>
<dbReference type="PANTHER" id="PTHR30069">
    <property type="entry name" value="TONB-DEPENDENT OUTER MEMBRANE RECEPTOR"/>
    <property type="match status" value="1"/>
</dbReference>
<dbReference type="EMBL" id="CP022048">
    <property type="protein sequence ID" value="ASE41048.2"/>
    <property type="molecule type" value="Genomic_DNA"/>
</dbReference>
<keyword evidence="4 12" id="KW-1134">Transmembrane beta strand</keyword>
<dbReference type="GO" id="GO:0009279">
    <property type="term" value="C:cell outer membrane"/>
    <property type="evidence" value="ECO:0007669"/>
    <property type="project" value="UniProtKB-SubCell"/>
</dbReference>
<evidence type="ECO:0000256" key="13">
    <source>
        <dbReference type="RuleBase" id="RU003357"/>
    </source>
</evidence>
<dbReference type="GO" id="GO:0015344">
    <property type="term" value="F:siderophore uptake transmembrane transporter activity"/>
    <property type="evidence" value="ECO:0007669"/>
    <property type="project" value="TreeGrafter"/>
</dbReference>
<dbReference type="Pfam" id="PF07660">
    <property type="entry name" value="STN"/>
    <property type="match status" value="1"/>
</dbReference>
<dbReference type="InterPro" id="IPR011662">
    <property type="entry name" value="Secretin/TonB_short_N"/>
</dbReference>
<evidence type="ECO:0000256" key="10">
    <source>
        <dbReference type="ARBA" id="ARBA00023136"/>
    </source>
</evidence>
<keyword evidence="11 12" id="KW-0998">Cell outer membrane</keyword>
<reference evidence="17" key="1">
    <citation type="submission" date="2017-06" db="EMBL/GenBank/DDBJ databases">
        <title>FDA dAtabase for Regulatory Grade micrObial Sequences (FDA-ARGOS): Supporting development and validation of Infectious Disease Dx tests.</title>
        <authorList>
            <person name="Minogue T."/>
            <person name="Wolcott M."/>
            <person name="Wasieloski L."/>
            <person name="Aguilar W."/>
            <person name="Moore D."/>
            <person name="Tallon L."/>
            <person name="Sadzewicz L."/>
            <person name="Sengamalay N."/>
            <person name="Ott S."/>
            <person name="Godinez A."/>
            <person name="Nagaraj S."/>
            <person name="Nadendla S."/>
            <person name="Geyer C."/>
            <person name="Sichtig H."/>
        </authorList>
    </citation>
    <scope>NUCLEOTIDE SEQUENCE [LARGE SCALE GENOMIC DNA]</scope>
    <source>
        <strain evidence="17">FDAARGOS_289</strain>
    </source>
</reference>
<dbReference type="InterPro" id="IPR039426">
    <property type="entry name" value="TonB-dep_rcpt-like"/>
</dbReference>
<evidence type="ECO:0000256" key="3">
    <source>
        <dbReference type="ARBA" id="ARBA00022448"/>
    </source>
</evidence>
<keyword evidence="3 12" id="KW-0813">Transport</keyword>
<feature type="signal peptide" evidence="14">
    <location>
        <begin position="1"/>
        <end position="33"/>
    </location>
</feature>
<evidence type="ECO:0000256" key="14">
    <source>
        <dbReference type="SAM" id="SignalP"/>
    </source>
</evidence>
<keyword evidence="10 12" id="KW-0472">Membrane</keyword>
<evidence type="ECO:0000256" key="7">
    <source>
        <dbReference type="ARBA" id="ARBA00022729"/>
    </source>
</evidence>